<sequence>MERYSRVFYEEFVLIILPARPLGGDGAVVDTNGFVAAFLEPTAGPVAREATELDHSYPVPPPSPPTNSEDLENQSVEIRGGVSNRPSIPVINDQSKIKDFLQSHCSSATPVVETRREGPFFFRTLCVVLMGLENHQGVKRHSLSFFFLASLLAFD</sequence>
<comment type="caution">
    <text evidence="2">The sequence shown here is derived from an EMBL/GenBank/DDBJ whole genome shotgun (WGS) entry which is preliminary data.</text>
</comment>
<protein>
    <submittedName>
        <fullName evidence="2">Uncharacterized protein</fullName>
    </submittedName>
</protein>
<evidence type="ECO:0000256" key="1">
    <source>
        <dbReference type="SAM" id="MobiDB-lite"/>
    </source>
</evidence>
<accession>A0A8X7CCL7</accession>
<proteinExistence type="predicted"/>
<evidence type="ECO:0000313" key="3">
    <source>
        <dbReference type="Proteomes" id="UP000886998"/>
    </source>
</evidence>
<feature type="region of interest" description="Disordered" evidence="1">
    <location>
        <begin position="50"/>
        <end position="71"/>
    </location>
</feature>
<evidence type="ECO:0000313" key="2">
    <source>
        <dbReference type="EMBL" id="GFY61412.1"/>
    </source>
</evidence>
<dbReference type="AlphaFoldDB" id="A0A8X7CCL7"/>
<dbReference type="Proteomes" id="UP000886998">
    <property type="component" value="Unassembled WGS sequence"/>
</dbReference>
<reference evidence="2" key="1">
    <citation type="submission" date="2020-08" db="EMBL/GenBank/DDBJ databases">
        <title>Multicomponent nature underlies the extraordinary mechanical properties of spider dragline silk.</title>
        <authorList>
            <person name="Kono N."/>
            <person name="Nakamura H."/>
            <person name="Mori M."/>
            <person name="Yoshida Y."/>
            <person name="Ohtoshi R."/>
            <person name="Malay A.D."/>
            <person name="Moran D.A.P."/>
            <person name="Tomita M."/>
            <person name="Numata K."/>
            <person name="Arakawa K."/>
        </authorList>
    </citation>
    <scope>NUCLEOTIDE SEQUENCE</scope>
</reference>
<dbReference type="EMBL" id="BMAV01013626">
    <property type="protein sequence ID" value="GFY61412.1"/>
    <property type="molecule type" value="Genomic_DNA"/>
</dbReference>
<keyword evidence="3" id="KW-1185">Reference proteome</keyword>
<gene>
    <name evidence="2" type="ORF">TNIN_105861</name>
</gene>
<name>A0A8X7CCL7_9ARAC</name>
<organism evidence="2 3">
    <name type="scientific">Trichonephila inaurata madagascariensis</name>
    <dbReference type="NCBI Taxonomy" id="2747483"/>
    <lineage>
        <taxon>Eukaryota</taxon>
        <taxon>Metazoa</taxon>
        <taxon>Ecdysozoa</taxon>
        <taxon>Arthropoda</taxon>
        <taxon>Chelicerata</taxon>
        <taxon>Arachnida</taxon>
        <taxon>Araneae</taxon>
        <taxon>Araneomorphae</taxon>
        <taxon>Entelegynae</taxon>
        <taxon>Araneoidea</taxon>
        <taxon>Nephilidae</taxon>
        <taxon>Trichonephila</taxon>
        <taxon>Trichonephila inaurata</taxon>
    </lineage>
</organism>